<name>A0A176W5G7_MARPO</name>
<organism evidence="5 6">
    <name type="scientific">Marchantia polymorpha subsp. ruderalis</name>
    <dbReference type="NCBI Taxonomy" id="1480154"/>
    <lineage>
        <taxon>Eukaryota</taxon>
        <taxon>Viridiplantae</taxon>
        <taxon>Streptophyta</taxon>
        <taxon>Embryophyta</taxon>
        <taxon>Marchantiophyta</taxon>
        <taxon>Marchantiopsida</taxon>
        <taxon>Marchantiidae</taxon>
        <taxon>Marchantiales</taxon>
        <taxon>Marchantiaceae</taxon>
        <taxon>Marchantia</taxon>
    </lineage>
</organism>
<proteinExistence type="predicted"/>
<dbReference type="Pfam" id="PF02466">
    <property type="entry name" value="Tim17"/>
    <property type="match status" value="1"/>
</dbReference>
<dbReference type="PANTHER" id="PTHR14110">
    <property type="entry name" value="MITOCHONDRIAL IMPORT INNER MEMBRANE TRANSLOCASE SUBUNIT TIM22"/>
    <property type="match status" value="1"/>
</dbReference>
<dbReference type="GO" id="GO:0045036">
    <property type="term" value="P:protein targeting to chloroplast"/>
    <property type="evidence" value="ECO:0007669"/>
    <property type="project" value="TreeGrafter"/>
</dbReference>
<dbReference type="Proteomes" id="UP000077202">
    <property type="component" value="Unassembled WGS sequence"/>
</dbReference>
<dbReference type="EMBL" id="LVLJ01001743">
    <property type="protein sequence ID" value="OAE28277.1"/>
    <property type="molecule type" value="Genomic_DNA"/>
</dbReference>
<evidence type="ECO:0000256" key="1">
    <source>
        <dbReference type="ARBA" id="ARBA00004141"/>
    </source>
</evidence>
<evidence type="ECO:0008006" key="7">
    <source>
        <dbReference type="Google" id="ProtNLM"/>
    </source>
</evidence>
<keyword evidence="3" id="KW-1133">Transmembrane helix</keyword>
<dbReference type="PANTHER" id="PTHR14110:SF6">
    <property type="entry name" value="OS04G0405100 PROTEIN"/>
    <property type="match status" value="1"/>
</dbReference>
<gene>
    <name evidence="5" type="ORF">AXG93_223s1130</name>
</gene>
<evidence type="ECO:0000256" key="4">
    <source>
        <dbReference type="ARBA" id="ARBA00023136"/>
    </source>
</evidence>
<dbReference type="Gene3D" id="1.10.150.50">
    <property type="entry name" value="Transcription Factor, Ets-1"/>
    <property type="match status" value="1"/>
</dbReference>
<keyword evidence="2" id="KW-0812">Transmembrane</keyword>
<dbReference type="GO" id="GO:0042721">
    <property type="term" value="C:TIM22 mitochondrial import inner membrane insertion complex"/>
    <property type="evidence" value="ECO:0007669"/>
    <property type="project" value="InterPro"/>
</dbReference>
<keyword evidence="4" id="KW-0472">Membrane</keyword>
<keyword evidence="6" id="KW-1185">Reference proteome</keyword>
<sequence length="278" mass="28864">MSTTQQTRVGMAGGGPLVQVQAKLKEVDFKVKQWLRKQPIGVEVAAVTVGSAAQGGAIGALMGSFTQDMAAGMPPAAPGLSPQAASSLQQAKAFTGGPMMQARNFAVMTGVNAGITCAMKRLRGGVEDVQTSMVAAFGSGAVFSVVSGVGGTNVAGNALTTGIFFALIQGGIYKVGQSFSKPPTEDLLYSQAKNMLNSLGLQKYEKNFKKGLLTDTTLPLLNDNALRDARIPPGPRLLILDHVKRNQLAPVVAGELSQDEFIAQISVGSSLSNEQLAV</sequence>
<dbReference type="GO" id="GO:0045039">
    <property type="term" value="P:protein insertion into mitochondrial inner membrane"/>
    <property type="evidence" value="ECO:0007669"/>
    <property type="project" value="InterPro"/>
</dbReference>
<dbReference type="GO" id="GO:0009706">
    <property type="term" value="C:chloroplast inner membrane"/>
    <property type="evidence" value="ECO:0007669"/>
    <property type="project" value="TreeGrafter"/>
</dbReference>
<dbReference type="CDD" id="cd09487">
    <property type="entry name" value="SAM_superfamily"/>
    <property type="match status" value="1"/>
</dbReference>
<dbReference type="AlphaFoldDB" id="A0A176W5G7"/>
<dbReference type="InterPro" id="IPR039175">
    <property type="entry name" value="TIM22"/>
</dbReference>
<dbReference type="GO" id="GO:0008320">
    <property type="term" value="F:protein transmembrane transporter activity"/>
    <property type="evidence" value="ECO:0007669"/>
    <property type="project" value="TreeGrafter"/>
</dbReference>
<comment type="subcellular location">
    <subcellularLocation>
        <location evidence="1">Membrane</location>
        <topology evidence="1">Multi-pass membrane protein</topology>
    </subcellularLocation>
</comment>
<evidence type="ECO:0000313" key="6">
    <source>
        <dbReference type="Proteomes" id="UP000077202"/>
    </source>
</evidence>
<reference evidence="5" key="1">
    <citation type="submission" date="2016-03" db="EMBL/GenBank/DDBJ databases">
        <title>Mechanisms controlling the formation of the plant cell surface in tip-growing cells are functionally conserved among land plants.</title>
        <authorList>
            <person name="Honkanen S."/>
            <person name="Jones V.A."/>
            <person name="Morieri G."/>
            <person name="Champion C."/>
            <person name="Hetherington A.J."/>
            <person name="Kelly S."/>
            <person name="Saint-Marcoux D."/>
            <person name="Proust H."/>
            <person name="Prescott H."/>
            <person name="Dolan L."/>
        </authorList>
    </citation>
    <scope>NUCLEOTIDE SEQUENCE [LARGE SCALE GENOMIC DNA]</scope>
    <source>
        <tissue evidence="5">Whole gametophyte</tissue>
    </source>
</reference>
<evidence type="ECO:0000313" key="5">
    <source>
        <dbReference type="EMBL" id="OAE28277.1"/>
    </source>
</evidence>
<comment type="caution">
    <text evidence="5">The sequence shown here is derived from an EMBL/GenBank/DDBJ whole genome shotgun (WGS) entry which is preliminary data.</text>
</comment>
<evidence type="ECO:0000256" key="2">
    <source>
        <dbReference type="ARBA" id="ARBA00022692"/>
    </source>
</evidence>
<dbReference type="SUPFAM" id="SSF47769">
    <property type="entry name" value="SAM/Pointed domain"/>
    <property type="match status" value="1"/>
</dbReference>
<evidence type="ECO:0000256" key="3">
    <source>
        <dbReference type="ARBA" id="ARBA00022989"/>
    </source>
</evidence>
<dbReference type="InterPro" id="IPR013761">
    <property type="entry name" value="SAM/pointed_sf"/>
</dbReference>
<accession>A0A176W5G7</accession>
<protein>
    <recommendedName>
        <fullName evidence="7">SAM domain-containing protein</fullName>
    </recommendedName>
</protein>